<reference evidence="1" key="1">
    <citation type="submission" date="2020-04" db="EMBL/GenBank/DDBJ databases">
        <authorList>
            <person name="Alioto T."/>
            <person name="Alioto T."/>
            <person name="Gomez Garrido J."/>
        </authorList>
    </citation>
    <scope>NUCLEOTIDE SEQUENCE</scope>
    <source>
        <strain evidence="1">A484AB</strain>
    </source>
</reference>
<dbReference type="AlphaFoldDB" id="A0A6S7GDZ3"/>
<gene>
    <name evidence="1" type="ORF">PACLA_8A002222</name>
</gene>
<name>A0A6S7GDZ3_PARCT</name>
<dbReference type="EMBL" id="CACRXK020001889">
    <property type="protein sequence ID" value="CAB3991634.1"/>
    <property type="molecule type" value="Genomic_DNA"/>
</dbReference>
<dbReference type="Proteomes" id="UP001152795">
    <property type="component" value="Unassembled WGS sequence"/>
</dbReference>
<protein>
    <submittedName>
        <fullName evidence="1">Uncharacterized protein</fullName>
    </submittedName>
</protein>
<accession>A0A6S7GDZ3</accession>
<sequence length="233" mass="26680">MREQCSIDIKDILKPTFPKRTSVTRCCDLLAKIKSLVHESTKSTALEKLEKDLKLVLKDFESNISEGTTTSGITLSAPDRQMVPQRKRKNQEQKQANTACPLKRRKMKKSTLPAVKPKKVHPFNKRSGQHAQMMRKHYKTNMSIEEMMGTEIMRQRDNASLTCQMPQKSTYINFTPTIRKGSPLTTMLRNGPHSLSLLQLKSLEPFLPRGTAILLKARNEEFKPGWLFDKVLN</sequence>
<proteinExistence type="predicted"/>
<comment type="caution">
    <text evidence="1">The sequence shown here is derived from an EMBL/GenBank/DDBJ whole genome shotgun (WGS) entry which is preliminary data.</text>
</comment>
<evidence type="ECO:0000313" key="2">
    <source>
        <dbReference type="Proteomes" id="UP001152795"/>
    </source>
</evidence>
<keyword evidence="2" id="KW-1185">Reference proteome</keyword>
<organism evidence="1 2">
    <name type="scientific">Paramuricea clavata</name>
    <name type="common">Red gorgonian</name>
    <name type="synonym">Violescent sea-whip</name>
    <dbReference type="NCBI Taxonomy" id="317549"/>
    <lineage>
        <taxon>Eukaryota</taxon>
        <taxon>Metazoa</taxon>
        <taxon>Cnidaria</taxon>
        <taxon>Anthozoa</taxon>
        <taxon>Octocorallia</taxon>
        <taxon>Malacalcyonacea</taxon>
        <taxon>Plexauridae</taxon>
        <taxon>Paramuricea</taxon>
    </lineage>
</organism>
<evidence type="ECO:0000313" key="1">
    <source>
        <dbReference type="EMBL" id="CAB3991634.1"/>
    </source>
</evidence>